<gene>
    <name evidence="1" type="ORF">FB458_3807</name>
</gene>
<evidence type="ECO:0000313" key="1">
    <source>
        <dbReference type="EMBL" id="TQJ10678.1"/>
    </source>
</evidence>
<keyword evidence="2" id="KW-1185">Reference proteome</keyword>
<evidence type="ECO:0000313" key="2">
    <source>
        <dbReference type="Proteomes" id="UP000317893"/>
    </source>
</evidence>
<dbReference type="OrthoDB" id="3214648at2"/>
<dbReference type="Proteomes" id="UP000317893">
    <property type="component" value="Unassembled WGS sequence"/>
</dbReference>
<accession>A0A542E5R5</accession>
<sequence length="69" mass="7326">MSDWTWALLDAQGAPAGSDLGGQVFPTQSEAESWLGEEWRGLLDAGVDAVTLHEDGAVVYGPMSLHPTQ</sequence>
<dbReference type="AlphaFoldDB" id="A0A542E5R5"/>
<organism evidence="1 2">
    <name type="scientific">Lapillicoccus jejuensis</name>
    <dbReference type="NCBI Taxonomy" id="402171"/>
    <lineage>
        <taxon>Bacteria</taxon>
        <taxon>Bacillati</taxon>
        <taxon>Actinomycetota</taxon>
        <taxon>Actinomycetes</taxon>
        <taxon>Micrococcales</taxon>
        <taxon>Intrasporangiaceae</taxon>
        <taxon>Lapillicoccus</taxon>
    </lineage>
</organism>
<comment type="caution">
    <text evidence="1">The sequence shown here is derived from an EMBL/GenBank/DDBJ whole genome shotgun (WGS) entry which is preliminary data.</text>
</comment>
<protein>
    <submittedName>
        <fullName evidence="1">Uncharacterized protein</fullName>
    </submittedName>
</protein>
<dbReference type="EMBL" id="VFMN01000001">
    <property type="protein sequence ID" value="TQJ10678.1"/>
    <property type="molecule type" value="Genomic_DNA"/>
</dbReference>
<reference evidence="1 2" key="1">
    <citation type="submission" date="2019-06" db="EMBL/GenBank/DDBJ databases">
        <title>Sequencing the genomes of 1000 actinobacteria strains.</title>
        <authorList>
            <person name="Klenk H.-P."/>
        </authorList>
    </citation>
    <scope>NUCLEOTIDE SEQUENCE [LARGE SCALE GENOMIC DNA]</scope>
    <source>
        <strain evidence="1 2">DSM 18607</strain>
    </source>
</reference>
<name>A0A542E5R5_9MICO</name>
<dbReference type="RefSeq" id="WP_141849865.1">
    <property type="nucleotide sequence ID" value="NZ_BAAAPR010000012.1"/>
</dbReference>
<proteinExistence type="predicted"/>